<gene>
    <name evidence="12" type="ORF">TEOVI_000478400</name>
</gene>
<evidence type="ECO:0000259" key="10">
    <source>
        <dbReference type="PROSITE" id="PS51192"/>
    </source>
</evidence>
<evidence type="ECO:0000256" key="1">
    <source>
        <dbReference type="ARBA" id="ARBA00004123"/>
    </source>
</evidence>
<dbReference type="InterPro" id="IPR044574">
    <property type="entry name" value="ARIP4-like"/>
</dbReference>
<dbReference type="Gene3D" id="3.40.50.300">
    <property type="entry name" value="P-loop containing nucleotide triphosphate hydrolases"/>
    <property type="match status" value="1"/>
</dbReference>
<dbReference type="Gene3D" id="3.40.50.10810">
    <property type="entry name" value="Tandem AAA-ATPase domain"/>
    <property type="match status" value="1"/>
</dbReference>
<keyword evidence="5" id="KW-0347">Helicase</keyword>
<dbReference type="GO" id="GO:0005524">
    <property type="term" value="F:ATP binding"/>
    <property type="evidence" value="ECO:0007669"/>
    <property type="project" value="UniProtKB-KW"/>
</dbReference>
<evidence type="ECO:0000256" key="5">
    <source>
        <dbReference type="ARBA" id="ARBA00022806"/>
    </source>
</evidence>
<dbReference type="Proteomes" id="UP000195570">
    <property type="component" value="Unassembled WGS sequence"/>
</dbReference>
<keyword evidence="8" id="KW-0539">Nucleus</keyword>
<dbReference type="InterPro" id="IPR049730">
    <property type="entry name" value="SNF2/RAD54-like_C"/>
</dbReference>
<keyword evidence="6" id="KW-0067">ATP-binding</keyword>
<evidence type="ECO:0000313" key="12">
    <source>
        <dbReference type="EMBL" id="SCU66877.1"/>
    </source>
</evidence>
<dbReference type="GO" id="GO:0003677">
    <property type="term" value="F:DNA binding"/>
    <property type="evidence" value="ECO:0007669"/>
    <property type="project" value="UniProtKB-KW"/>
</dbReference>
<dbReference type="PROSITE" id="PS51192">
    <property type="entry name" value="HELICASE_ATP_BIND_1"/>
    <property type="match status" value="1"/>
</dbReference>
<feature type="compositionally biased region" description="Polar residues" evidence="9">
    <location>
        <begin position="1343"/>
        <end position="1353"/>
    </location>
</feature>
<dbReference type="PANTHER" id="PTHR45797:SF1">
    <property type="entry name" value="HELICASE ARIP4"/>
    <property type="match status" value="1"/>
</dbReference>
<comment type="caution">
    <text evidence="12">The sequence shown here is derived from an EMBL/GenBank/DDBJ whole genome shotgun (WGS) entry which is preliminary data.</text>
</comment>
<dbReference type="InterPro" id="IPR014001">
    <property type="entry name" value="Helicase_ATP-bd"/>
</dbReference>
<dbReference type="CDD" id="cd18793">
    <property type="entry name" value="SF2_C_SNF"/>
    <property type="match status" value="1"/>
</dbReference>
<evidence type="ECO:0000256" key="4">
    <source>
        <dbReference type="ARBA" id="ARBA00022801"/>
    </source>
</evidence>
<evidence type="ECO:0000256" key="3">
    <source>
        <dbReference type="ARBA" id="ARBA00022741"/>
    </source>
</evidence>
<sequence>MKGNDNDCNAADPEVSQLVIPPELERALHAHQISALHFMWRKLVDNGIERVIRQSRGAPLTDRVRLYQEVFGCIVGHSMGLGKTITALSFLLLLQKHYATSDNVSSKHQVTDSSEAIEDEDTAEALVTASCIRVLVLTPRSCTYHWQSSAEQWMSSSLFGGTQLPLYVPLGNSAIDALVLKHYHEGGALLLGYEEYNKLVSRAREVAGGGQSYSRVHSIFDRSRPPLPLTRQVVMSEMLESFDVVVFDESHRFKRPKSRLVTALKQSLHAVQLRIALTGTPLQNHLEEYGVMHSVVTGGAFDLAPFRRLFAIPIERGQCADSTYEQYLEMQKCVASLRRFFSTTVHPCGPEVLKRDLPERREYLILVGLSPQQEDAYRSLLRQFFPDMNKGVILNLHHKASHICCHAMMDNQLVQVLCQSVYVDENGRETHSNLGAGRGVQTPGKDSVTDDCDSESRESSRDESEFSGDISSSSSSTSSSASDLKGQSQANTSKENASVDIWLKRLRIDESPKLNLTLSLLRYISEDLREKVVLFSTYKSHLYLLMFLLRQRGVVSEVLHGGVEVKERQLIIDRFSVDPSLRVLLCSTKALGVGINLVAANHCILFDVSWNPSDDTQATYRLYRYGQRRPVTIYRIATEGTFEHVVFFYALSKSWIHKKIVDVSDPARYDRHVKENYFIYPCPLPVDFEQVDGKPEVRTKLPNGEALQKKWRDYASLHCPSLLHTARDGTFAWIRAITEYSFLVRDSTEEAIREMGLRFEAERRKPLMPVVIEKVMGGSRPVQEKTGNTMQRCEPSLQVCLSGCADQLVSMASQGQAHHEEVQRHVADVSKQEMEKRLTCLLAKVLGVPEPAGGLVEVVTLIFHLGVDHVMQETLNKAPYAKLRSVLNARVLNSKLSEKSLQNSLKFKPFTLFAIMAPTEVTYTLTELGFNRPFAPHCTLVGVRCALRSNNISRDTLQELYNLLASASADVNIGTGGAVTAADVEAVMLKCMESYWPPYAGMALPAPTKGAEQRRSLAERALRVAGEHTTGFVLPREAARYVGISPLTDRCDVYQCQRCNDGLMERMLPEYVLKCGRCHYNAEFDLQSQPETHHACAVYQFSVVCGLLDAFSHFESLKKAFVPLECRGVLHALRRLRQLSKVYTPKEFISSVLRFGVESFLQELPEPTLGLLRLQCGAKDVDTLKDILLSDSSFALSNCVHTHVRQMLINWLKSNTVASSGMHIVTMPEALIILALQLLGKRYKGENGFAKDVLSEAQSGNLCGNAALLRFVCDAVVKLKYIERLLERPLTRATLDAFMMDYATPSGGSSESEGSKPDEQLNGQEKSDDEESKVDEEDEEMHSLSTNSASSPSFRPDSRKRQRSPSLCMSEATVLSTVQSSSYSSCYPGGESLETSVSEDRAESVAYEAMEEGDIQMVRSAHFWASHCEVYGISSTETHTIQIDGEGCTANVLHPPPNSFWAREVHGATHDGMRISSVIDLFLEKLFVLSASVRVIK</sequence>
<evidence type="ECO:0000259" key="11">
    <source>
        <dbReference type="PROSITE" id="PS51194"/>
    </source>
</evidence>
<dbReference type="GO" id="GO:0016887">
    <property type="term" value="F:ATP hydrolysis activity"/>
    <property type="evidence" value="ECO:0007669"/>
    <property type="project" value="InterPro"/>
</dbReference>
<feature type="region of interest" description="Disordered" evidence="9">
    <location>
        <begin position="429"/>
        <end position="491"/>
    </location>
</feature>
<dbReference type="PROSITE" id="PS51194">
    <property type="entry name" value="HELICASE_CTER"/>
    <property type="match status" value="1"/>
</dbReference>
<comment type="similarity">
    <text evidence="2">Belongs to the SNF2/RAD54 helicase family.</text>
</comment>
<dbReference type="SMART" id="SM00487">
    <property type="entry name" value="DEXDc"/>
    <property type="match status" value="1"/>
</dbReference>
<dbReference type="InterPro" id="IPR027417">
    <property type="entry name" value="P-loop_NTPase"/>
</dbReference>
<proteinExistence type="inferred from homology"/>
<reference evidence="12" key="1">
    <citation type="submission" date="2016-09" db="EMBL/GenBank/DDBJ databases">
        <authorList>
            <person name="Hebert L."/>
            <person name="Moumen B."/>
        </authorList>
    </citation>
    <scope>NUCLEOTIDE SEQUENCE [LARGE SCALE GENOMIC DNA]</scope>
    <source>
        <strain evidence="12">OVI</strain>
    </source>
</reference>
<evidence type="ECO:0000256" key="8">
    <source>
        <dbReference type="ARBA" id="ARBA00023242"/>
    </source>
</evidence>
<dbReference type="GO" id="GO:0005634">
    <property type="term" value="C:nucleus"/>
    <property type="evidence" value="ECO:0007669"/>
    <property type="project" value="UniProtKB-SubCell"/>
</dbReference>
<organism evidence="12 13">
    <name type="scientific">Trypanosoma equiperdum</name>
    <dbReference type="NCBI Taxonomy" id="5694"/>
    <lineage>
        <taxon>Eukaryota</taxon>
        <taxon>Discoba</taxon>
        <taxon>Euglenozoa</taxon>
        <taxon>Kinetoplastea</taxon>
        <taxon>Metakinetoplastina</taxon>
        <taxon>Trypanosomatida</taxon>
        <taxon>Trypanosomatidae</taxon>
        <taxon>Trypanosoma</taxon>
    </lineage>
</organism>
<feature type="compositionally biased region" description="Acidic residues" evidence="9">
    <location>
        <begin position="1327"/>
        <end position="1340"/>
    </location>
</feature>
<dbReference type="SMART" id="SM00490">
    <property type="entry name" value="HELICc"/>
    <property type="match status" value="1"/>
</dbReference>
<protein>
    <submittedName>
        <fullName evidence="12">SNF2 DNA repair protein, putative</fullName>
    </submittedName>
</protein>
<dbReference type="GeneID" id="92378724"/>
<dbReference type="SUPFAM" id="SSF52540">
    <property type="entry name" value="P-loop containing nucleoside triphosphate hydrolases"/>
    <property type="match status" value="2"/>
</dbReference>
<dbReference type="FunFam" id="3.40.50.300:FF:004822">
    <property type="entry name" value="SNF2 DNA repair protein, putative"/>
    <property type="match status" value="1"/>
</dbReference>
<dbReference type="Pfam" id="PF00176">
    <property type="entry name" value="SNF2-rel_dom"/>
    <property type="match status" value="1"/>
</dbReference>
<evidence type="ECO:0000313" key="13">
    <source>
        <dbReference type="Proteomes" id="UP000195570"/>
    </source>
</evidence>
<keyword evidence="13" id="KW-1185">Reference proteome</keyword>
<keyword evidence="7" id="KW-0238">DNA-binding</keyword>
<dbReference type="EMBL" id="CZPT02000637">
    <property type="protein sequence ID" value="SCU66877.1"/>
    <property type="molecule type" value="Genomic_DNA"/>
</dbReference>
<comment type="subcellular location">
    <subcellularLocation>
        <location evidence="1">Nucleus</location>
    </subcellularLocation>
</comment>
<keyword evidence="4" id="KW-0378">Hydrolase</keyword>
<feature type="domain" description="Helicase C-terminal" evidence="11">
    <location>
        <begin position="520"/>
        <end position="672"/>
    </location>
</feature>
<dbReference type="VEuPathDB" id="TriTrypDB:TEOVI_000478400"/>
<dbReference type="InterPro" id="IPR000330">
    <property type="entry name" value="SNF2_N"/>
</dbReference>
<dbReference type="Pfam" id="PF00271">
    <property type="entry name" value="Helicase_C"/>
    <property type="match status" value="1"/>
</dbReference>
<evidence type="ECO:0000256" key="7">
    <source>
        <dbReference type="ARBA" id="ARBA00023125"/>
    </source>
</evidence>
<dbReference type="GO" id="GO:0004386">
    <property type="term" value="F:helicase activity"/>
    <property type="evidence" value="ECO:0007669"/>
    <property type="project" value="UniProtKB-KW"/>
</dbReference>
<dbReference type="InterPro" id="IPR001650">
    <property type="entry name" value="Helicase_C-like"/>
</dbReference>
<accession>A0A1G4I578</accession>
<feature type="domain" description="Helicase ATP-binding" evidence="10">
    <location>
        <begin position="64"/>
        <end position="299"/>
    </location>
</feature>
<feature type="compositionally biased region" description="Basic and acidic residues" evidence="9">
    <location>
        <begin position="454"/>
        <end position="464"/>
    </location>
</feature>
<evidence type="ECO:0000256" key="2">
    <source>
        <dbReference type="ARBA" id="ARBA00007025"/>
    </source>
</evidence>
<feature type="compositionally biased region" description="Low complexity" evidence="9">
    <location>
        <begin position="467"/>
        <end position="482"/>
    </location>
</feature>
<dbReference type="PANTHER" id="PTHR45797">
    <property type="entry name" value="RAD54-LIKE"/>
    <property type="match status" value="1"/>
</dbReference>
<dbReference type="RefSeq" id="XP_067078262.1">
    <property type="nucleotide sequence ID" value="XM_067222161.1"/>
</dbReference>
<keyword evidence="3" id="KW-0547">Nucleotide-binding</keyword>
<name>A0A1G4I578_TRYEQ</name>
<dbReference type="InterPro" id="IPR038718">
    <property type="entry name" value="SNF2-like_sf"/>
</dbReference>
<feature type="region of interest" description="Disordered" evidence="9">
    <location>
        <begin position="1304"/>
        <end position="1369"/>
    </location>
</feature>
<evidence type="ECO:0000256" key="6">
    <source>
        <dbReference type="ARBA" id="ARBA00022840"/>
    </source>
</evidence>
<evidence type="ECO:0000256" key="9">
    <source>
        <dbReference type="SAM" id="MobiDB-lite"/>
    </source>
</evidence>